<dbReference type="InterPro" id="IPR050739">
    <property type="entry name" value="MFP"/>
</dbReference>
<dbReference type="AlphaFoldDB" id="A0A934I7G9"/>
<keyword evidence="7" id="KW-1185">Reference proteome</keyword>
<reference evidence="6" key="1">
    <citation type="submission" date="2020-12" db="EMBL/GenBank/DDBJ databases">
        <title>Sanguibacter suaedae sp. nov., isolated from Suaeda aralocaspica.</title>
        <authorList>
            <person name="Ma Q."/>
        </authorList>
    </citation>
    <scope>NUCLEOTIDE SEQUENCE</scope>
    <source>
        <strain evidence="6">YZGR15</strain>
    </source>
</reference>
<evidence type="ECO:0000256" key="2">
    <source>
        <dbReference type="ARBA" id="ARBA00009477"/>
    </source>
</evidence>
<name>A0A934I7G9_9MICO</name>
<evidence type="ECO:0000256" key="4">
    <source>
        <dbReference type="ARBA" id="ARBA00022989"/>
    </source>
</evidence>
<evidence type="ECO:0000313" key="7">
    <source>
        <dbReference type="Proteomes" id="UP000602087"/>
    </source>
</evidence>
<comment type="caution">
    <text evidence="6">The sequence shown here is derived from an EMBL/GenBank/DDBJ whole genome shotgun (WGS) entry which is preliminary data.</text>
</comment>
<dbReference type="Gene3D" id="2.40.30.170">
    <property type="match status" value="1"/>
</dbReference>
<accession>A0A934I7G9</accession>
<comment type="subcellular location">
    <subcellularLocation>
        <location evidence="1">Membrane</location>
        <topology evidence="1">Single-pass membrane protein</topology>
    </subcellularLocation>
</comment>
<protein>
    <submittedName>
        <fullName evidence="6">HlyD family efflux transporter periplasmic adaptor subunit</fullName>
    </submittedName>
</protein>
<evidence type="ECO:0000256" key="3">
    <source>
        <dbReference type="ARBA" id="ARBA00022692"/>
    </source>
</evidence>
<comment type="similarity">
    <text evidence="2">Belongs to the membrane fusion protein (MFP) (TC 8.A.1) family.</text>
</comment>
<gene>
    <name evidence="6" type="ORF">JAV76_00005</name>
</gene>
<dbReference type="Proteomes" id="UP000602087">
    <property type="component" value="Unassembled WGS sequence"/>
</dbReference>
<dbReference type="InterPro" id="IPR011053">
    <property type="entry name" value="Single_hybrid_motif"/>
</dbReference>
<keyword evidence="4" id="KW-1133">Transmembrane helix</keyword>
<keyword evidence="5" id="KW-0472">Membrane</keyword>
<dbReference type="Gene3D" id="2.40.50.100">
    <property type="match status" value="1"/>
</dbReference>
<sequence length="243" mass="25468">MTWPNRLRVAIGLVLVLAVVAAFTIVLNRRITQVSSASASIAALEVQVGTDYAGTVVEQFVQEGDTVTAGDAIVSVQSQALAHDLAIGLVRADAAPFSVETDGTMTFVAPESGIVTDLVADQGAFVQAGAVLATVEREDSLYVSAEFSLDPTDYERIETGATVTVVLPDQQEIVGTVDRIDVRTTAGRAESMIRVTSDELVRGNSNGLMMPGAPVVASVELRDDGIMAGLEESATAFLRKIGV</sequence>
<keyword evidence="3" id="KW-0812">Transmembrane</keyword>
<dbReference type="SUPFAM" id="SSF51230">
    <property type="entry name" value="Single hybrid motif"/>
    <property type="match status" value="1"/>
</dbReference>
<dbReference type="PANTHER" id="PTHR30386">
    <property type="entry name" value="MEMBRANE FUSION SUBUNIT OF EMRAB-TOLC MULTIDRUG EFFLUX PUMP"/>
    <property type="match status" value="1"/>
</dbReference>
<evidence type="ECO:0000256" key="5">
    <source>
        <dbReference type="ARBA" id="ARBA00023136"/>
    </source>
</evidence>
<evidence type="ECO:0000256" key="1">
    <source>
        <dbReference type="ARBA" id="ARBA00004167"/>
    </source>
</evidence>
<evidence type="ECO:0000313" key="6">
    <source>
        <dbReference type="EMBL" id="MBI9113392.1"/>
    </source>
</evidence>
<dbReference type="GO" id="GO:0016020">
    <property type="term" value="C:membrane"/>
    <property type="evidence" value="ECO:0007669"/>
    <property type="project" value="UniProtKB-SubCell"/>
</dbReference>
<proteinExistence type="inferred from homology"/>
<dbReference type="EMBL" id="JAEINH010000001">
    <property type="protein sequence ID" value="MBI9113392.1"/>
    <property type="molecule type" value="Genomic_DNA"/>
</dbReference>
<dbReference type="PANTHER" id="PTHR30386:SF26">
    <property type="entry name" value="TRANSPORT PROTEIN COMB"/>
    <property type="match status" value="1"/>
</dbReference>
<dbReference type="RefSeq" id="WP_198731974.1">
    <property type="nucleotide sequence ID" value="NZ_JAEINH010000001.1"/>
</dbReference>
<organism evidence="6 7">
    <name type="scientific">Sanguibacter suaedae</name>
    <dbReference type="NCBI Taxonomy" id="2795737"/>
    <lineage>
        <taxon>Bacteria</taxon>
        <taxon>Bacillati</taxon>
        <taxon>Actinomycetota</taxon>
        <taxon>Actinomycetes</taxon>
        <taxon>Micrococcales</taxon>
        <taxon>Sanguibacteraceae</taxon>
        <taxon>Sanguibacter</taxon>
    </lineage>
</organism>